<evidence type="ECO:0000313" key="3">
    <source>
        <dbReference type="Proteomes" id="UP001165060"/>
    </source>
</evidence>
<feature type="compositionally biased region" description="Acidic residues" evidence="1">
    <location>
        <begin position="334"/>
        <end position="344"/>
    </location>
</feature>
<feature type="non-terminal residue" evidence="2">
    <location>
        <position position="344"/>
    </location>
</feature>
<feature type="compositionally biased region" description="Pro residues" evidence="1">
    <location>
        <begin position="202"/>
        <end position="218"/>
    </location>
</feature>
<organism evidence="2 3">
    <name type="scientific">Tetraparma gracilis</name>
    <dbReference type="NCBI Taxonomy" id="2962635"/>
    <lineage>
        <taxon>Eukaryota</taxon>
        <taxon>Sar</taxon>
        <taxon>Stramenopiles</taxon>
        <taxon>Ochrophyta</taxon>
        <taxon>Bolidophyceae</taxon>
        <taxon>Parmales</taxon>
        <taxon>Triparmaceae</taxon>
        <taxon>Tetraparma</taxon>
    </lineage>
</organism>
<sequence>MNKPPVRSKSDSFSASTEQTEALTKKVIARYTAQVALATASETATAEKKRTDLAVAARRKMLNRMDRKIEASEDPEEIRALRRELEVLAGVLPALRRADRVAREALEETAVMAMLNTDAIAVLEQELHTMNERQARVERDLARVSLAGMGRDVRLDHLEAKMRPPASSAPSASPPPSAAPAHPASLAASASAPPTAPLILPSSPPPASPGPLTPPAPRAPSISSATPMSAVQQQRAKVEKMQEKMAARAARQATPAGSARPAHPASTPASTRTPDATRTPGRKMIDKGRRLAKVASTKLRACASSARSSPLAAALFGRPRSASPLGTPPFPTASDDDDSSSSLL</sequence>
<dbReference type="EMBL" id="BRYB01006803">
    <property type="protein sequence ID" value="GMI57221.1"/>
    <property type="molecule type" value="Genomic_DNA"/>
</dbReference>
<keyword evidence="3" id="KW-1185">Reference proteome</keyword>
<accession>A0ABQ6NE69</accession>
<protein>
    <submittedName>
        <fullName evidence="2">Uncharacterized protein</fullName>
    </submittedName>
</protein>
<reference evidence="2 3" key="1">
    <citation type="journal article" date="2023" name="Commun. Biol.">
        <title>Genome analysis of Parmales, the sister group of diatoms, reveals the evolutionary specialization of diatoms from phago-mixotrophs to photoautotrophs.</title>
        <authorList>
            <person name="Ban H."/>
            <person name="Sato S."/>
            <person name="Yoshikawa S."/>
            <person name="Yamada K."/>
            <person name="Nakamura Y."/>
            <person name="Ichinomiya M."/>
            <person name="Sato N."/>
            <person name="Blanc-Mathieu R."/>
            <person name="Endo H."/>
            <person name="Kuwata A."/>
            <person name="Ogata H."/>
        </authorList>
    </citation>
    <scope>NUCLEOTIDE SEQUENCE [LARGE SCALE GENOMIC DNA]</scope>
</reference>
<comment type="caution">
    <text evidence="2">The sequence shown here is derived from an EMBL/GenBank/DDBJ whole genome shotgun (WGS) entry which is preliminary data.</text>
</comment>
<feature type="compositionally biased region" description="Low complexity" evidence="1">
    <location>
        <begin position="299"/>
        <end position="315"/>
    </location>
</feature>
<gene>
    <name evidence="2" type="ORF">TeGR_g6286</name>
</gene>
<dbReference type="Proteomes" id="UP001165060">
    <property type="component" value="Unassembled WGS sequence"/>
</dbReference>
<feature type="region of interest" description="Disordered" evidence="1">
    <location>
        <begin position="162"/>
        <end position="344"/>
    </location>
</feature>
<evidence type="ECO:0000256" key="1">
    <source>
        <dbReference type="SAM" id="MobiDB-lite"/>
    </source>
</evidence>
<feature type="compositionally biased region" description="Basic and acidic residues" evidence="1">
    <location>
        <begin position="236"/>
        <end position="246"/>
    </location>
</feature>
<feature type="compositionally biased region" description="Polar residues" evidence="1">
    <location>
        <begin position="267"/>
        <end position="276"/>
    </location>
</feature>
<feature type="compositionally biased region" description="Low complexity" evidence="1">
    <location>
        <begin position="179"/>
        <end position="201"/>
    </location>
</feature>
<evidence type="ECO:0000313" key="2">
    <source>
        <dbReference type="EMBL" id="GMI57221.1"/>
    </source>
</evidence>
<proteinExistence type="predicted"/>
<name>A0ABQ6NE69_9STRA</name>